<dbReference type="Pfam" id="PF16403">
    <property type="entry name" value="Bact_surface_Ig-like"/>
    <property type="match status" value="1"/>
</dbReference>
<feature type="domain" description="Pesticidal crystal protein Cry22Aa Ig-like" evidence="8">
    <location>
        <begin position="202"/>
        <end position="277"/>
    </location>
</feature>
<feature type="compositionally biased region" description="Pro residues" evidence="5">
    <location>
        <begin position="1926"/>
        <end position="1941"/>
    </location>
</feature>
<feature type="region of interest" description="Disordered" evidence="5">
    <location>
        <begin position="2118"/>
        <end position="2232"/>
    </location>
</feature>
<feature type="transmembrane region" description="Helical" evidence="6">
    <location>
        <begin position="2010"/>
        <end position="2030"/>
    </location>
</feature>
<evidence type="ECO:0000256" key="4">
    <source>
        <dbReference type="ARBA" id="ARBA00023136"/>
    </source>
</evidence>
<protein>
    <recommendedName>
        <fullName evidence="11">Polycystin cation channel PKD1/PKD2 domain-containing protein</fullName>
    </recommendedName>
</protein>
<dbReference type="EMBL" id="PGGS01000270">
    <property type="protein sequence ID" value="PNH05934.1"/>
    <property type="molecule type" value="Genomic_DNA"/>
</dbReference>
<evidence type="ECO:0000256" key="3">
    <source>
        <dbReference type="ARBA" id="ARBA00022989"/>
    </source>
</evidence>
<feature type="domain" description="Polycystin cation channel PKD1/PKD2" evidence="7">
    <location>
        <begin position="2007"/>
        <end position="2092"/>
    </location>
</feature>
<evidence type="ECO:0000256" key="1">
    <source>
        <dbReference type="ARBA" id="ARBA00004141"/>
    </source>
</evidence>
<feature type="transmembrane region" description="Helical" evidence="6">
    <location>
        <begin position="1870"/>
        <end position="1890"/>
    </location>
</feature>
<dbReference type="PANTHER" id="PTHR24216:SF65">
    <property type="entry name" value="PAXILLIN-LIKE PROTEIN 1"/>
    <property type="match status" value="1"/>
</dbReference>
<feature type="compositionally biased region" description="Basic and acidic residues" evidence="5">
    <location>
        <begin position="2144"/>
        <end position="2159"/>
    </location>
</feature>
<feature type="compositionally biased region" description="Acidic residues" evidence="5">
    <location>
        <begin position="1126"/>
        <end position="1139"/>
    </location>
</feature>
<dbReference type="Gene3D" id="2.60.40.10">
    <property type="entry name" value="Immunoglobulins"/>
    <property type="match status" value="1"/>
</dbReference>
<feature type="region of interest" description="Disordered" evidence="5">
    <location>
        <begin position="1098"/>
        <end position="1147"/>
    </location>
</feature>
<feature type="region of interest" description="Disordered" evidence="5">
    <location>
        <begin position="1064"/>
        <end position="1084"/>
    </location>
</feature>
<feature type="region of interest" description="Disordered" evidence="5">
    <location>
        <begin position="2642"/>
        <end position="2672"/>
    </location>
</feature>
<sequence>PSPEPSPLPPSPEPSPLPPSPEPSPLPPSPVVMVSVIFGGVNLPSNLTSSLSLMQAFKTDLCAQLVAVTGAAGCTVLSVSRGSVLTTVAELRPLVPADWSMLVTTVEQVLRNIAAGAPTPAPMANAQPVLPPQCLPARLLPQPRPSLLSLPPPPCPPAALRGLMSSPAPPPSPLPPPTAFVPSNGLFNVSASAPGTYSPRVTLYGSADVRLQLFDTYQEQGAYAMDDTDGRVPAVTVPLDPPVNTSTTSPLGLPYLVSYTATDAAGNTAVTIRRVTVVDDCPLPEHRCSMTLACSVYGTCALSAVLLGADGGELLIGKFRPEAVPRVRPADSMPPHISLHAGDGGTTFLDPSGTDTGAETRVLSYATVSVPYQDPGFTAEDEQDGFGGGPPSILDVTARVLSSVWPDGRVDTSRPTRPERPYRIIYTARDPSLLPAPVAVRLVVVRCPGTEVPCTDPDDPSGPYSGCSVQGVCASDTAPVLPEGVAAALPAGPDQAGTTSGAGDPGGPLLILPGWSGVVGSTRTLSTAAYWAAALSGPLVPEPPLLQLNGPETAYVQQHASYMYGCVDDDGCDEGATASTDHTSYGDLYGLIVACTEGIEHPEPLANVGLLYCNIDTSSVQTYNITYSLAYGGYLLSVTRLLVVLAQCPGGVRRCKDGACAAGDYVCPATDFPPAALAGIPSSNDRPDSAGTPLPPSLVLRLSPVLGPSVSVRQGVPYKLCAPGQPPTVDLPCELGAAAADLSGNDLSSRVVLCPPAGCERSGCLLHAPAIKTVADCGIVTATADIGTVFKLVLAVYDSRDANATVERTITVIAPCDEGLYLCGGGCHSVTCVVRAALLQVQEDKLAAGQPKVVLLPGNSKAGNTSGNGTDGLSLTLTYGQAAPLSLAPCATFAAGLAGSCAAMALDSSGGDLSVDLTATDVSPCSSSAGSCYRCSPYDLTVGTCLPGRYTMRYRVVDADGRSAQADLQVAVEQRAVVTVGGGLVFGDAAQASAFVQQLDGNDTGRLATVLQLAPYYQIEAGSMRDTALHGALEVGMAGASSTMGGVIVSYSIDLTIGCAERPSLSGSDADVSDGDGAGGLTSGAQRQQRRLLALLATSTGSSGGDGRTAGPAAEASEAAALAGDTSDEWDEEGADEGDERSNGGGEFATLASMWRTTADDDAQLARQVAARWGGIHEHALNGLAFAERRLHHASQRLSLSLRHPAERLLQESPGIMALAASGTSCCMSTLHDPSLEPLLKGAAAAAAPAGASLRALSPPHVTCLSAPTDPAALQLAAISGALVESNDALAAMTDARAAQEDANKAASVYGAFLSGDQRYAAALMSLSTAASDGFEATLRRLGPVEDNGAREVPVQEAAQAAVGLLMQAVLSELADVAQSARVTAGASAEAFTMGTDGDGSAVSAAAREVFLACLTGRVGSAAKFHFKIASAAGGGARSNGVGTRPPRPPTVPLPLLDAAALSGPQRRAVLQWQRPGESAADVRAATGSRGGGALGSGKSRQLVGATSGGGSSGGSGASGGRGNSSSQPGSVGGNSGLPLHEPSLGYQVVTPSYDTGRTAYSNFSRYVGSHRSNEALGGLLLHQTRRSSGSASTTASNGGDGSCSSRFASLAAACSGLAGGSQAGVLNGIGTDPVFKRQSSLYRPDLYISDFYNTSAAATVPAVQAAEPGAAAAAQAQLAAGGMPYGFFHAPLPGFQDGYPLVVDTALGAKRAAEIVAYLRDGAYLSASRTSTLSAHLVTLNPALSVLGYLRLDLVWRGDGRIPGRLAFSGMPTLPYSKGGLAGATATQLLTDIALLSLVILYLVLAVIDLVAGVWMHRPGVTDPEPASPEHPGLPQHLASLYLGQAAGDCEPSRGSTTTRAAGPTDANLLLQALTLGLMIAALAVYGVYGFQISSTATFAQRYDIYDAPDSAPARFFMLRRREMPPPADAAPLPSPPLSPPSTRAGGPADPVFSPTSPPPSPSAPPPALPASSYSGLPGEEGRWALPEDRSGLTAAGDMVGRVNRMSTYLTVYGMLQGCVLMCLILQWLGHMSFQPRLSVIPGTLLLSLPQLAHIALALVIIGIMLAAALSLTFGSRVEGVSGFPAALRTALDLAFHRWGSCGTSMHDPMRATLREARATSPGPVEVPAVKRAATGEPPSPEDETKGPKRGGASEREGPLPPTMADRMRERDKVIGRPSSARGDGPPQGQSALPSPSRARLKQRSEAAGRQLEPSAASCVLEPPLAQATPPSRRVMRRLMGNFRTPRSEWFAGLAVSEEQASAGGPASFQLLALGLRLFLFMTARPPASQVWLAPASPDRKTQPPRPITARLSARGVPLPPPLMNQLVPHDMHRSMLHFQPPRLEGAATVTIEIESSDAETPRYPTAAATITFAMPPALGAAVAATTAGSTSRSTRGCLVGRRPDAAGIATTVFIPNPIFESRGAACSAGTPCPPLPPDADRPQQSVPAPGGSAAANSTAELASAQAIARSLRRLAWRLGVASEGGLGTPGSGTSLAAAAVHSSGSGGGWPNRETLAVGATDRLIVCLKKARKQHARWLYETCGVLLATPVPPLPPPMPPPFFPTRSAAAVWYAAAAVTLDACRNMAPEIDGGLAPPKVPHVSVLLEDRASPPPRAWLASKRAAKLGSLARVGCTHGGRGGGGAGGAGGAGSASPAASRAHDERPATSDSASLQVADVLPLVLSRLDQATAMAAELRAVQRLQAQRVARVAQLTEEVSRTTMQGRRALLQRALELGVFS</sequence>
<feature type="compositionally biased region" description="Pro residues" evidence="5">
    <location>
        <begin position="1957"/>
        <end position="1970"/>
    </location>
</feature>
<proteinExistence type="predicted"/>
<feature type="compositionally biased region" description="Gly residues" evidence="5">
    <location>
        <begin position="2642"/>
        <end position="2652"/>
    </location>
</feature>
<keyword evidence="4 6" id="KW-0472">Membrane</keyword>
<dbReference type="InterPro" id="IPR013783">
    <property type="entry name" value="Ig-like_fold"/>
</dbReference>
<dbReference type="InterPro" id="IPR032179">
    <property type="entry name" value="Cry22Aa_Ig-like"/>
</dbReference>
<feature type="region of interest" description="Disordered" evidence="5">
    <location>
        <begin position="1926"/>
        <end position="1973"/>
    </location>
</feature>
<organism evidence="9 10">
    <name type="scientific">Tetrabaena socialis</name>
    <dbReference type="NCBI Taxonomy" id="47790"/>
    <lineage>
        <taxon>Eukaryota</taxon>
        <taxon>Viridiplantae</taxon>
        <taxon>Chlorophyta</taxon>
        <taxon>core chlorophytes</taxon>
        <taxon>Chlorophyceae</taxon>
        <taxon>CS clade</taxon>
        <taxon>Chlamydomonadales</taxon>
        <taxon>Tetrabaenaceae</taxon>
        <taxon>Tetrabaena</taxon>
    </lineage>
</organism>
<accession>A0A2J8A084</accession>
<comment type="subcellular location">
    <subcellularLocation>
        <location evidence="1">Membrane</location>
        <topology evidence="1">Multi-pass membrane protein</topology>
    </subcellularLocation>
</comment>
<feature type="non-terminal residue" evidence="9">
    <location>
        <position position="1"/>
    </location>
</feature>
<dbReference type="PANTHER" id="PTHR24216">
    <property type="entry name" value="PAXILLIN-RELATED"/>
    <property type="match status" value="1"/>
</dbReference>
<evidence type="ECO:0000256" key="5">
    <source>
        <dbReference type="SAM" id="MobiDB-lite"/>
    </source>
</evidence>
<keyword evidence="3 6" id="KW-1133">Transmembrane helix</keyword>
<reference evidence="9 10" key="1">
    <citation type="journal article" date="2017" name="Mol. Biol. Evol.">
        <title>The 4-celled Tetrabaena socialis nuclear genome reveals the essential components for genetic control of cell number at the origin of multicellularity in the volvocine lineage.</title>
        <authorList>
            <person name="Featherston J."/>
            <person name="Arakaki Y."/>
            <person name="Hanschen E.R."/>
            <person name="Ferris P.J."/>
            <person name="Michod R.E."/>
            <person name="Olson B.J.S.C."/>
            <person name="Nozaki H."/>
            <person name="Durand P.M."/>
        </authorList>
    </citation>
    <scope>NUCLEOTIDE SEQUENCE [LARGE SCALE GENOMIC DNA]</scope>
    <source>
        <strain evidence="9 10">NIES-571</strain>
    </source>
</reference>
<name>A0A2J8A084_9CHLO</name>
<evidence type="ECO:0000313" key="10">
    <source>
        <dbReference type="Proteomes" id="UP000236333"/>
    </source>
</evidence>
<feature type="region of interest" description="Disordered" evidence="5">
    <location>
        <begin position="1"/>
        <end position="26"/>
    </location>
</feature>
<dbReference type="InterPro" id="IPR013122">
    <property type="entry name" value="PKD1_2_channel"/>
</dbReference>
<feature type="compositionally biased region" description="Gly residues" evidence="5">
    <location>
        <begin position="1507"/>
        <end position="1523"/>
    </location>
</feature>
<evidence type="ECO:0000256" key="2">
    <source>
        <dbReference type="ARBA" id="ARBA00022692"/>
    </source>
</evidence>
<evidence type="ECO:0008006" key="11">
    <source>
        <dbReference type="Google" id="ProtNLM"/>
    </source>
</evidence>
<feature type="region of interest" description="Disordered" evidence="5">
    <location>
        <begin position="2428"/>
        <end position="2459"/>
    </location>
</feature>
<keyword evidence="2 6" id="KW-0812">Transmembrane</keyword>
<dbReference type="Pfam" id="PF08016">
    <property type="entry name" value="PKD_channel"/>
    <property type="match status" value="1"/>
</dbReference>
<gene>
    <name evidence="9" type="ORF">TSOC_007762</name>
</gene>
<feature type="transmembrane region" description="Helical" evidence="6">
    <location>
        <begin position="1794"/>
        <end position="1817"/>
    </location>
</feature>
<evidence type="ECO:0000259" key="8">
    <source>
        <dbReference type="Pfam" id="PF16403"/>
    </source>
</evidence>
<feature type="compositionally biased region" description="Basic and acidic residues" evidence="5">
    <location>
        <begin position="2167"/>
        <end position="2176"/>
    </location>
</feature>
<dbReference type="GO" id="GO:0016020">
    <property type="term" value="C:membrane"/>
    <property type="evidence" value="ECO:0007669"/>
    <property type="project" value="UniProtKB-SubCell"/>
</dbReference>
<feature type="transmembrane region" description="Helical" evidence="6">
    <location>
        <begin position="2050"/>
        <end position="2073"/>
    </location>
</feature>
<comment type="caution">
    <text evidence="9">The sequence shown here is derived from an EMBL/GenBank/DDBJ whole genome shotgun (WGS) entry which is preliminary data.</text>
</comment>
<keyword evidence="10" id="KW-1185">Reference proteome</keyword>
<feature type="region of interest" description="Disordered" evidence="5">
    <location>
        <begin position="1433"/>
        <end position="1544"/>
    </location>
</feature>
<evidence type="ECO:0000256" key="6">
    <source>
        <dbReference type="SAM" id="Phobius"/>
    </source>
</evidence>
<dbReference type="Proteomes" id="UP000236333">
    <property type="component" value="Unassembled WGS sequence"/>
</dbReference>
<feature type="compositionally biased region" description="Low complexity" evidence="5">
    <location>
        <begin position="1109"/>
        <end position="1124"/>
    </location>
</feature>
<evidence type="ECO:0000259" key="7">
    <source>
        <dbReference type="Pfam" id="PF08016"/>
    </source>
</evidence>
<evidence type="ECO:0000313" key="9">
    <source>
        <dbReference type="EMBL" id="PNH05934.1"/>
    </source>
</evidence>
<dbReference type="OrthoDB" id="550094at2759"/>